<dbReference type="EMBL" id="CP002961">
    <property type="protein sequence ID" value="AFK03908.1"/>
    <property type="molecule type" value="Genomic_DNA"/>
</dbReference>
<evidence type="ECO:0008006" key="3">
    <source>
        <dbReference type="Google" id="ProtNLM"/>
    </source>
</evidence>
<dbReference type="RefSeq" id="WP_015029604.1">
    <property type="nucleotide sequence ID" value="NC_018748.1"/>
</dbReference>
<dbReference type="Proteomes" id="UP000002875">
    <property type="component" value="Chromosome"/>
</dbReference>
<evidence type="ECO:0000313" key="2">
    <source>
        <dbReference type="Proteomes" id="UP000002875"/>
    </source>
</evidence>
<organism evidence="1 2">
    <name type="scientific">Emticicia oligotrophica (strain DSM 17448 / CIP 109782 / MTCC 6937 / GPTSA100-15)</name>
    <dbReference type="NCBI Taxonomy" id="929562"/>
    <lineage>
        <taxon>Bacteria</taxon>
        <taxon>Pseudomonadati</taxon>
        <taxon>Bacteroidota</taxon>
        <taxon>Cytophagia</taxon>
        <taxon>Cytophagales</taxon>
        <taxon>Leadbetterellaceae</taxon>
        <taxon>Emticicia</taxon>
    </lineage>
</organism>
<keyword evidence="2" id="KW-1185">Reference proteome</keyword>
<accession>A0ABM5N3A6</accession>
<reference evidence="1 2" key="1">
    <citation type="submission" date="2011-07" db="EMBL/GenBank/DDBJ databases">
        <title>The complete genome of chromosome of Emticicia oligotrophica DSM 17448.</title>
        <authorList>
            <consortium name="US DOE Joint Genome Institute (JGI-PGF)"/>
            <person name="Lucas S."/>
            <person name="Han J."/>
            <person name="Lapidus A."/>
            <person name="Bruce D."/>
            <person name="Goodwin L."/>
            <person name="Pitluck S."/>
            <person name="Peters L."/>
            <person name="Kyrpides N."/>
            <person name="Mavromatis K."/>
            <person name="Ivanova N."/>
            <person name="Ovchinnikova G."/>
            <person name="Teshima H."/>
            <person name="Detter J.C."/>
            <person name="Tapia R."/>
            <person name="Han C."/>
            <person name="Land M."/>
            <person name="Hauser L."/>
            <person name="Markowitz V."/>
            <person name="Cheng J.-F."/>
            <person name="Hugenholtz P."/>
            <person name="Woyke T."/>
            <person name="Wu D."/>
            <person name="Tindall B."/>
            <person name="Pomrenke H."/>
            <person name="Brambilla E."/>
            <person name="Klenk H.-P."/>
            <person name="Eisen J.A."/>
        </authorList>
    </citation>
    <scope>NUCLEOTIDE SEQUENCE [LARGE SCALE GENOMIC DNA]</scope>
    <source>
        <strain evidence="1 2">DSM 17448</strain>
    </source>
</reference>
<name>A0ABM5N3A6_EMTOG</name>
<evidence type="ECO:0000313" key="1">
    <source>
        <dbReference type="EMBL" id="AFK03908.1"/>
    </source>
</evidence>
<sequence length="104" mass="13103">MIVIKGVPLRKIQGITLFPFIIVRSKKPSKVLINHEMIHIRQQLELLILPFYIWYVGEWLFHYFRCRKFWQAYRKISFECEAYDNEEDFEYLQKRRFWNFLKYF</sequence>
<protein>
    <recommendedName>
        <fullName evidence="3">DUF4157 domain-containing protein</fullName>
    </recommendedName>
</protein>
<proteinExistence type="predicted"/>
<gene>
    <name evidence="1" type="ordered locus">Emtol_2773</name>
</gene>